<evidence type="ECO:0000259" key="5">
    <source>
        <dbReference type="PROSITE" id="PS50089"/>
    </source>
</evidence>
<dbReference type="EMBL" id="MN739109">
    <property type="protein sequence ID" value="QHS89418.1"/>
    <property type="molecule type" value="Genomic_DNA"/>
</dbReference>
<dbReference type="GO" id="GO:0008270">
    <property type="term" value="F:zinc ion binding"/>
    <property type="evidence" value="ECO:0007669"/>
    <property type="project" value="UniProtKB-KW"/>
</dbReference>
<dbReference type="Pfam" id="PF13920">
    <property type="entry name" value="zf-C3HC4_3"/>
    <property type="match status" value="1"/>
</dbReference>
<evidence type="ECO:0000256" key="3">
    <source>
        <dbReference type="ARBA" id="ARBA00022833"/>
    </source>
</evidence>
<keyword evidence="2" id="KW-0863">Zinc-finger</keyword>
<dbReference type="PROSITE" id="PS50089">
    <property type="entry name" value="ZF_RING_2"/>
    <property type="match status" value="1"/>
</dbReference>
<dbReference type="AlphaFoldDB" id="A0A6C0BD54"/>
<feature type="domain" description="RING-type" evidence="5">
    <location>
        <begin position="250"/>
        <end position="285"/>
    </location>
</feature>
<dbReference type="Gene3D" id="3.30.40.10">
    <property type="entry name" value="Zinc/RING finger domain, C3HC4 (zinc finger)"/>
    <property type="match status" value="1"/>
</dbReference>
<dbReference type="InterPro" id="IPR013083">
    <property type="entry name" value="Znf_RING/FYVE/PHD"/>
</dbReference>
<protein>
    <recommendedName>
        <fullName evidence="5">RING-type domain-containing protein</fullName>
    </recommendedName>
</protein>
<proteinExistence type="predicted"/>
<evidence type="ECO:0000313" key="6">
    <source>
        <dbReference type="EMBL" id="QHS89418.1"/>
    </source>
</evidence>
<dbReference type="InterPro" id="IPR017907">
    <property type="entry name" value="Znf_RING_CS"/>
</dbReference>
<feature type="region of interest" description="Disordered" evidence="4">
    <location>
        <begin position="1"/>
        <end position="35"/>
    </location>
</feature>
<keyword evidence="3" id="KW-0862">Zinc</keyword>
<evidence type="ECO:0000256" key="4">
    <source>
        <dbReference type="SAM" id="MobiDB-lite"/>
    </source>
</evidence>
<dbReference type="PROSITE" id="PS00518">
    <property type="entry name" value="ZF_RING_1"/>
    <property type="match status" value="1"/>
</dbReference>
<reference evidence="6" key="1">
    <citation type="journal article" date="2020" name="Nature">
        <title>Giant virus diversity and host interactions through global metagenomics.</title>
        <authorList>
            <person name="Schulz F."/>
            <person name="Roux S."/>
            <person name="Paez-Espino D."/>
            <person name="Jungbluth S."/>
            <person name="Walsh D.A."/>
            <person name="Denef V.J."/>
            <person name="McMahon K.D."/>
            <person name="Konstantinidis K.T."/>
            <person name="Eloe-Fadrosh E.A."/>
            <person name="Kyrpides N.C."/>
            <person name="Woyke T."/>
        </authorList>
    </citation>
    <scope>NUCLEOTIDE SEQUENCE</scope>
    <source>
        <strain evidence="6">GVMAG-M-3300010158-60</strain>
    </source>
</reference>
<organism evidence="6">
    <name type="scientific">viral metagenome</name>
    <dbReference type="NCBI Taxonomy" id="1070528"/>
    <lineage>
        <taxon>unclassified sequences</taxon>
        <taxon>metagenomes</taxon>
        <taxon>organismal metagenomes</taxon>
    </lineage>
</organism>
<evidence type="ECO:0000256" key="1">
    <source>
        <dbReference type="ARBA" id="ARBA00022723"/>
    </source>
</evidence>
<evidence type="ECO:0000256" key="2">
    <source>
        <dbReference type="ARBA" id="ARBA00022771"/>
    </source>
</evidence>
<name>A0A6C0BD54_9ZZZZ</name>
<sequence>MESESSDFAGPFAPANWQDAENERPISFESNDSTPFTTAMNNVVSRHIHEIKEKIPPVQIQWKRRLREFLLTKVNDLLEFAAKPLVKHPTLGPAEALLRRFSRGNFQPTHHTLRGIAMDGSGVDLTPVIEEGLKKFEPSLKGFQAQSQWLMNEYKEAGEEIIRLDTMLQMRLDVFDRAQKKIVVLTELKDNEAFQPLAEATEAYLEKVFYDNEIETIYVSLIEAYRKFLFLKDTVAIRNTVDDIMVEPLCSICCTEKILFGLNPCGHTYCATCVKKQISQCYICRGAVRDRVKLFFG</sequence>
<dbReference type="SUPFAM" id="SSF57850">
    <property type="entry name" value="RING/U-box"/>
    <property type="match status" value="1"/>
</dbReference>
<keyword evidence="1" id="KW-0479">Metal-binding</keyword>
<accession>A0A6C0BD54</accession>
<dbReference type="InterPro" id="IPR001841">
    <property type="entry name" value="Znf_RING"/>
</dbReference>